<dbReference type="PROSITE" id="PS00913">
    <property type="entry name" value="ADH_IRON_1"/>
    <property type="match status" value="1"/>
</dbReference>
<dbReference type="GO" id="GO:0004022">
    <property type="term" value="F:alcohol dehydrogenase (NAD+) activity"/>
    <property type="evidence" value="ECO:0007669"/>
    <property type="project" value="TreeGrafter"/>
</dbReference>
<feature type="domain" description="Fe-containing alcohol dehydrogenase-like C-terminal" evidence="6">
    <location>
        <begin position="196"/>
        <end position="388"/>
    </location>
</feature>
<comment type="caution">
    <text evidence="7">The sequence shown here is derived from an EMBL/GenBank/DDBJ whole genome shotgun (WGS) entry which is preliminary data.</text>
</comment>
<dbReference type="Gene3D" id="3.40.50.1970">
    <property type="match status" value="1"/>
</dbReference>
<dbReference type="InterPro" id="IPR056798">
    <property type="entry name" value="ADH_Fe_C"/>
</dbReference>
<proteinExistence type="inferred from homology"/>
<dbReference type="PANTHER" id="PTHR11496:SF102">
    <property type="entry name" value="ALCOHOL DEHYDROGENASE 4"/>
    <property type="match status" value="1"/>
</dbReference>
<evidence type="ECO:0000256" key="1">
    <source>
        <dbReference type="ARBA" id="ARBA00001962"/>
    </source>
</evidence>
<evidence type="ECO:0000256" key="2">
    <source>
        <dbReference type="ARBA" id="ARBA00007358"/>
    </source>
</evidence>
<evidence type="ECO:0000259" key="5">
    <source>
        <dbReference type="Pfam" id="PF00465"/>
    </source>
</evidence>
<keyword evidence="4" id="KW-0520">NAD</keyword>
<evidence type="ECO:0000256" key="4">
    <source>
        <dbReference type="ARBA" id="ARBA00023027"/>
    </source>
</evidence>
<sequence length="389" mass="41285">MNYTFLAPQQILFGWGRRSEVGRVAAAWGHRAWLLSGSRTLERAGLVEQIAEHLFAAGLTVERAKAPGREPEVADVDRLADEWTQRGMGDGDVIVAVGGGSTIDLAKAVAAMVTNPQGPSVIDFLEGVGRGLQILVSPIPLIAVPTTAGTGTEATKNAVISSYKPPFKKSLRSDRMVPIAVVVDPELTVSVPADVTAHTGMDAITQLIESYISRKAAPIPQALCLEGLRLAAPAIVKACRDGTNRWARESMAHAALLSGMALANSGLGLAHGVAAALGVHCLQPHGLACAVMLPAALRFNLSACREQYAGLANLLWPQSYTSREAAAEAFVERISELCQSVGIPQRLRELGVLREQIPLLVPASHGNSLSGNPRDISDDELRDLLEALW</sequence>
<dbReference type="EMBL" id="DSOK01000058">
    <property type="protein sequence ID" value="HEN14195.1"/>
    <property type="molecule type" value="Genomic_DNA"/>
</dbReference>
<dbReference type="SUPFAM" id="SSF56796">
    <property type="entry name" value="Dehydroquinate synthase-like"/>
    <property type="match status" value="1"/>
</dbReference>
<accession>A0A7C2P3Y5</accession>
<dbReference type="InterPro" id="IPR001670">
    <property type="entry name" value="ADH_Fe/GldA"/>
</dbReference>
<dbReference type="InterPro" id="IPR018211">
    <property type="entry name" value="ADH_Fe_CS"/>
</dbReference>
<dbReference type="PANTHER" id="PTHR11496">
    <property type="entry name" value="ALCOHOL DEHYDROGENASE"/>
    <property type="match status" value="1"/>
</dbReference>
<dbReference type="AlphaFoldDB" id="A0A7C2P3Y5"/>
<reference evidence="7" key="1">
    <citation type="journal article" date="2020" name="mSystems">
        <title>Genome- and Community-Level Interaction Insights into Carbon Utilization and Element Cycling Functions of Hydrothermarchaeota in Hydrothermal Sediment.</title>
        <authorList>
            <person name="Zhou Z."/>
            <person name="Liu Y."/>
            <person name="Xu W."/>
            <person name="Pan J."/>
            <person name="Luo Z.H."/>
            <person name="Li M."/>
        </authorList>
    </citation>
    <scope>NUCLEOTIDE SEQUENCE [LARGE SCALE GENOMIC DNA]</scope>
    <source>
        <strain evidence="7">SpSt-339</strain>
    </source>
</reference>
<comment type="cofactor">
    <cofactor evidence="1">
        <name>Fe cation</name>
        <dbReference type="ChEBI" id="CHEBI:24875"/>
    </cofactor>
</comment>
<dbReference type="Pfam" id="PF00465">
    <property type="entry name" value="Fe-ADH"/>
    <property type="match status" value="1"/>
</dbReference>
<gene>
    <name evidence="7" type="ORF">ENQ76_01830</name>
</gene>
<evidence type="ECO:0000313" key="7">
    <source>
        <dbReference type="EMBL" id="HEN14195.1"/>
    </source>
</evidence>
<dbReference type="CDD" id="cd08183">
    <property type="entry name" value="Fe-ADH-like"/>
    <property type="match status" value="1"/>
</dbReference>
<dbReference type="Gene3D" id="1.20.1090.10">
    <property type="entry name" value="Dehydroquinate synthase-like - alpha domain"/>
    <property type="match status" value="1"/>
</dbReference>
<dbReference type="InterPro" id="IPR039697">
    <property type="entry name" value="Alcohol_dehydrogenase_Fe"/>
</dbReference>
<evidence type="ECO:0000259" key="6">
    <source>
        <dbReference type="Pfam" id="PF25137"/>
    </source>
</evidence>
<dbReference type="GO" id="GO:0046872">
    <property type="term" value="F:metal ion binding"/>
    <property type="evidence" value="ECO:0007669"/>
    <property type="project" value="InterPro"/>
</dbReference>
<feature type="domain" description="Alcohol dehydrogenase iron-type/glycerol dehydrogenase GldA" evidence="5">
    <location>
        <begin position="8"/>
        <end position="185"/>
    </location>
</feature>
<keyword evidence="3" id="KW-0560">Oxidoreductase</keyword>
<organism evidence="7">
    <name type="scientific">Schlesneria paludicola</name>
    <dbReference type="NCBI Taxonomy" id="360056"/>
    <lineage>
        <taxon>Bacteria</taxon>
        <taxon>Pseudomonadati</taxon>
        <taxon>Planctomycetota</taxon>
        <taxon>Planctomycetia</taxon>
        <taxon>Planctomycetales</taxon>
        <taxon>Planctomycetaceae</taxon>
        <taxon>Schlesneria</taxon>
    </lineage>
</organism>
<protein>
    <submittedName>
        <fullName evidence="7">Iron-containing alcohol dehydrogenase</fullName>
    </submittedName>
</protein>
<evidence type="ECO:0000256" key="3">
    <source>
        <dbReference type="ARBA" id="ARBA00023002"/>
    </source>
</evidence>
<dbReference type="FunFam" id="3.40.50.1970:FF:000003">
    <property type="entry name" value="Alcohol dehydrogenase, iron-containing"/>
    <property type="match status" value="1"/>
</dbReference>
<dbReference type="Pfam" id="PF25137">
    <property type="entry name" value="ADH_Fe_C"/>
    <property type="match status" value="1"/>
</dbReference>
<comment type="similarity">
    <text evidence="2">Belongs to the iron-containing alcohol dehydrogenase family.</text>
</comment>
<name>A0A7C2P3Y5_9PLAN</name>